<dbReference type="Pfam" id="PF04325">
    <property type="entry name" value="DUF465"/>
    <property type="match status" value="1"/>
</dbReference>
<protein>
    <submittedName>
        <fullName evidence="1">YdcH family protein</fullName>
    </submittedName>
</protein>
<dbReference type="EMBL" id="JAAVJI010000009">
    <property type="protein sequence ID" value="NJP02238.1"/>
    <property type="molecule type" value="Genomic_DNA"/>
</dbReference>
<dbReference type="InterPro" id="IPR007420">
    <property type="entry name" value="DUF465"/>
</dbReference>
<evidence type="ECO:0000313" key="2">
    <source>
        <dbReference type="Proteomes" id="UP000746535"/>
    </source>
</evidence>
<dbReference type="RefSeq" id="WP_168084827.1">
    <property type="nucleotide sequence ID" value="NZ_JAAVJI010000009.1"/>
</dbReference>
<organism evidence="1 2">
    <name type="scientific">Pseudomonas quercus</name>
    <dbReference type="NCBI Taxonomy" id="2722792"/>
    <lineage>
        <taxon>Bacteria</taxon>
        <taxon>Pseudomonadati</taxon>
        <taxon>Pseudomonadota</taxon>
        <taxon>Gammaproteobacteria</taxon>
        <taxon>Pseudomonadales</taxon>
        <taxon>Pseudomonadaceae</taxon>
        <taxon>Pseudomonas</taxon>
    </lineage>
</organism>
<keyword evidence="2" id="KW-1185">Reference proteome</keyword>
<gene>
    <name evidence="1" type="ORF">HBH25_15420</name>
</gene>
<reference evidence="1 2" key="1">
    <citation type="submission" date="2020-03" db="EMBL/GenBank/DDBJ databases">
        <authorList>
            <person name="Wang L."/>
            <person name="He N."/>
            <person name="Li Y."/>
            <person name="Fang Y."/>
            <person name="Zhang F."/>
        </authorList>
    </citation>
    <scope>NUCLEOTIDE SEQUENCE [LARGE SCALE GENOMIC DNA]</scope>
    <source>
        <strain evidence="2">hsmgli-8</strain>
    </source>
</reference>
<dbReference type="Gene3D" id="6.10.280.50">
    <property type="match status" value="1"/>
</dbReference>
<dbReference type="InterPro" id="IPR038444">
    <property type="entry name" value="DUF465_sf"/>
</dbReference>
<proteinExistence type="predicted"/>
<dbReference type="Proteomes" id="UP000746535">
    <property type="component" value="Unassembled WGS sequence"/>
</dbReference>
<evidence type="ECO:0000313" key="1">
    <source>
        <dbReference type="EMBL" id="NJP02238.1"/>
    </source>
</evidence>
<sequence length="85" mass="9472">MPVTHNLYADLGRTKEEVAALQQTSTLLQSLVTKYEDIDRQVVDAEKAAADDETVSGLKKKRLDIKNKIVQEIEYPGTQGAAKHF</sequence>
<name>A0ABX0YJQ3_9PSED</name>
<accession>A0ABX0YJQ3</accession>
<comment type="caution">
    <text evidence="1">The sequence shown here is derived from an EMBL/GenBank/DDBJ whole genome shotgun (WGS) entry which is preliminary data.</text>
</comment>